<comment type="caution">
    <text evidence="1">The sequence shown here is derived from an EMBL/GenBank/DDBJ whole genome shotgun (WGS) entry which is preliminary data.</text>
</comment>
<proteinExistence type="predicted"/>
<reference evidence="1 2" key="1">
    <citation type="submission" date="2024-02" db="EMBL/GenBank/DDBJ databases">
        <title>Genome sequence of Aquincola sp. MAHUQ-54.</title>
        <authorList>
            <person name="Huq M.A."/>
        </authorList>
    </citation>
    <scope>NUCLEOTIDE SEQUENCE [LARGE SCALE GENOMIC DNA]</scope>
    <source>
        <strain evidence="1 2">MAHUQ-54</strain>
    </source>
</reference>
<gene>
    <name evidence="1" type="ORF">V4F39_07645</name>
</gene>
<dbReference type="RefSeq" id="WP_332288716.1">
    <property type="nucleotide sequence ID" value="NZ_JAZIBG010000019.1"/>
</dbReference>
<dbReference type="Proteomes" id="UP001336250">
    <property type="component" value="Unassembled WGS sequence"/>
</dbReference>
<dbReference type="AlphaFoldDB" id="A0AAW9Q351"/>
<name>A0AAW9Q351_9BURK</name>
<evidence type="ECO:0000313" key="2">
    <source>
        <dbReference type="Proteomes" id="UP001336250"/>
    </source>
</evidence>
<evidence type="ECO:0000313" key="1">
    <source>
        <dbReference type="EMBL" id="MEF7613779.1"/>
    </source>
</evidence>
<evidence type="ECO:0008006" key="3">
    <source>
        <dbReference type="Google" id="ProtNLM"/>
    </source>
</evidence>
<organism evidence="1 2">
    <name type="scientific">Aquincola agrisoli</name>
    <dbReference type="NCBI Taxonomy" id="3119538"/>
    <lineage>
        <taxon>Bacteria</taxon>
        <taxon>Pseudomonadati</taxon>
        <taxon>Pseudomonadota</taxon>
        <taxon>Betaproteobacteria</taxon>
        <taxon>Burkholderiales</taxon>
        <taxon>Sphaerotilaceae</taxon>
        <taxon>Aquincola</taxon>
    </lineage>
</organism>
<protein>
    <recommendedName>
        <fullName evidence="3">CsbD-like protein</fullName>
    </recommendedName>
</protein>
<dbReference type="EMBL" id="JAZIBG010000019">
    <property type="protein sequence ID" value="MEF7613779.1"/>
    <property type="molecule type" value="Genomic_DNA"/>
</dbReference>
<accession>A0AAW9Q351</accession>
<sequence>MKTAIERVSATVAAQTGVLGPLSSILGRAEVARADDCLDRRKYVVGRVGAEAEALNERKDEQ</sequence>
<keyword evidence="2" id="KW-1185">Reference proteome</keyword>